<dbReference type="STRING" id="349163.Acry_2795"/>
<dbReference type="GO" id="GO:0044718">
    <property type="term" value="P:siderophore transmembrane transport"/>
    <property type="evidence" value="ECO:0007669"/>
    <property type="project" value="TreeGrafter"/>
</dbReference>
<accession>A5G2A4</accession>
<sequence length="701" mass="76059">MSRRLSLLAVSLLGGTAFATPAFGQNAKPLIVPSPGEIAIHKIVVSATRTREASFNVPVSIYSISGRQVSFANAEENLSETLNRVPGIDVQNRQDYAQGLRITSRGFGAQTPFGVRNIRILVDGMPLTGPDGTTDSEVIDLGDISRIEVLTGPFSVLYGNASGGVIQVFSKNGPTRPTVGGSVIATSYGGWRVGATYGGTARWGSDGSFNYMMNASDFYTGGYRQHSAARRQQFYGKFRVQVSPNTSYTLLIDGLNEPYSEDPGGLTAAQYHANPRQAGTGADAFGTRKVLRHLQFGLVFKHRFNAQNSIRVVVYEATHSVLQFLPFTGSYAASGGGVVDLARKSGGIDASWTHRDEVAGVPVTLITGVDFGYEQQHRKGYVNEFGSIGALRRNEQDVARNVAEYAQVNAHVAKRTTLVVGLRHSNDYYSVTDNYVTSTLTNDSGSVSYGNTSFVAGATYHLTPTTNLYADYGEGFETPTLDQLAYLPNGLAGFNSALRPTTSQNFEAGIKSLIGADTYLQLAVFHIHTNNEIEVSSSKDGRTAYSNQGQTARNGVDVSLDTYLPHHVELYGSYSLLKAHFLANQFAGRSLPGVPDQRIYGELDWHDPSTGFYAQANAQWQSRMYVDSQNSAYAAGYFTAGIAGGFRQNLGPIRFNEFARINNLFNRTYVGAVVIAASNAAYYEPAPGRNFVIGMRARYRF</sequence>
<evidence type="ECO:0000256" key="5">
    <source>
        <dbReference type="ARBA" id="ARBA00023077"/>
    </source>
</evidence>
<dbReference type="InterPro" id="IPR000531">
    <property type="entry name" value="Beta-barrel_TonB"/>
</dbReference>
<keyword evidence="4 8" id="KW-0812">Transmembrane</keyword>
<dbReference type="Pfam" id="PF00593">
    <property type="entry name" value="TonB_dep_Rec_b-barrel"/>
    <property type="match status" value="1"/>
</dbReference>
<feature type="domain" description="TonB-dependent receptor plug" evidence="12">
    <location>
        <begin position="56"/>
        <end position="165"/>
    </location>
</feature>
<keyword evidence="6 8" id="KW-0472">Membrane</keyword>
<gene>
    <name evidence="13" type="ordered locus">Acry_2795</name>
</gene>
<dbReference type="KEGG" id="acr:Acry_2795"/>
<dbReference type="AlphaFoldDB" id="A5G2A4"/>
<evidence type="ECO:0000256" key="10">
    <source>
        <dbReference type="SAM" id="SignalP"/>
    </source>
</evidence>
<keyword evidence="7 8" id="KW-0998">Cell outer membrane</keyword>
<dbReference type="Proteomes" id="UP000000245">
    <property type="component" value="Chromosome"/>
</dbReference>
<dbReference type="GO" id="GO:0009279">
    <property type="term" value="C:cell outer membrane"/>
    <property type="evidence" value="ECO:0007669"/>
    <property type="project" value="UniProtKB-SubCell"/>
</dbReference>
<evidence type="ECO:0000256" key="4">
    <source>
        <dbReference type="ARBA" id="ARBA00022692"/>
    </source>
</evidence>
<dbReference type="PROSITE" id="PS52016">
    <property type="entry name" value="TONB_DEPENDENT_REC_3"/>
    <property type="match status" value="1"/>
</dbReference>
<dbReference type="Gene3D" id="2.170.130.10">
    <property type="entry name" value="TonB-dependent receptor, plug domain"/>
    <property type="match status" value="1"/>
</dbReference>
<organism evidence="13 14">
    <name type="scientific">Acidiphilium cryptum (strain JF-5)</name>
    <dbReference type="NCBI Taxonomy" id="349163"/>
    <lineage>
        <taxon>Bacteria</taxon>
        <taxon>Pseudomonadati</taxon>
        <taxon>Pseudomonadota</taxon>
        <taxon>Alphaproteobacteria</taxon>
        <taxon>Acetobacterales</taxon>
        <taxon>Acidocellaceae</taxon>
        <taxon>Acidiphilium</taxon>
    </lineage>
</organism>
<dbReference type="PANTHER" id="PTHR30069">
    <property type="entry name" value="TONB-DEPENDENT OUTER MEMBRANE RECEPTOR"/>
    <property type="match status" value="1"/>
</dbReference>
<protein>
    <submittedName>
        <fullName evidence="13">TonB-dependent receptor</fullName>
    </submittedName>
</protein>
<dbReference type="InterPro" id="IPR037066">
    <property type="entry name" value="Plug_dom_sf"/>
</dbReference>
<dbReference type="HOGENOM" id="CLU_008287_13_0_5"/>
<evidence type="ECO:0000313" key="14">
    <source>
        <dbReference type="Proteomes" id="UP000000245"/>
    </source>
</evidence>
<evidence type="ECO:0000256" key="2">
    <source>
        <dbReference type="ARBA" id="ARBA00022448"/>
    </source>
</evidence>
<keyword evidence="3 8" id="KW-1134">Transmembrane beta strand</keyword>
<evidence type="ECO:0000256" key="3">
    <source>
        <dbReference type="ARBA" id="ARBA00022452"/>
    </source>
</evidence>
<evidence type="ECO:0000259" key="11">
    <source>
        <dbReference type="Pfam" id="PF00593"/>
    </source>
</evidence>
<dbReference type="Gene3D" id="2.40.170.20">
    <property type="entry name" value="TonB-dependent receptor, beta-barrel domain"/>
    <property type="match status" value="1"/>
</dbReference>
<evidence type="ECO:0000256" key="1">
    <source>
        <dbReference type="ARBA" id="ARBA00004571"/>
    </source>
</evidence>
<dbReference type="CDD" id="cd01347">
    <property type="entry name" value="ligand_gated_channel"/>
    <property type="match status" value="1"/>
</dbReference>
<keyword evidence="2 8" id="KW-0813">Transport</keyword>
<dbReference type="Pfam" id="PF07715">
    <property type="entry name" value="Plug"/>
    <property type="match status" value="1"/>
</dbReference>
<dbReference type="eggNOG" id="COG4772">
    <property type="taxonomic scope" value="Bacteria"/>
</dbReference>
<dbReference type="GO" id="GO:0015344">
    <property type="term" value="F:siderophore uptake transmembrane transporter activity"/>
    <property type="evidence" value="ECO:0007669"/>
    <property type="project" value="TreeGrafter"/>
</dbReference>
<dbReference type="EMBL" id="CP000697">
    <property type="protein sequence ID" value="ABQ31986.1"/>
    <property type="molecule type" value="Genomic_DNA"/>
</dbReference>
<dbReference type="PANTHER" id="PTHR30069:SF28">
    <property type="entry name" value="TONB-DEPENDENT RECEPTOR YNCD-RELATED"/>
    <property type="match status" value="1"/>
</dbReference>
<comment type="similarity">
    <text evidence="8 9">Belongs to the TonB-dependent receptor family.</text>
</comment>
<feature type="signal peptide" evidence="10">
    <location>
        <begin position="1"/>
        <end position="19"/>
    </location>
</feature>
<evidence type="ECO:0000256" key="9">
    <source>
        <dbReference type="RuleBase" id="RU003357"/>
    </source>
</evidence>
<evidence type="ECO:0000256" key="6">
    <source>
        <dbReference type="ARBA" id="ARBA00023136"/>
    </source>
</evidence>
<comment type="subcellular location">
    <subcellularLocation>
        <location evidence="1 8">Cell outer membrane</location>
        <topology evidence="1 8">Multi-pass membrane protein</topology>
    </subcellularLocation>
</comment>
<dbReference type="InterPro" id="IPR012910">
    <property type="entry name" value="Plug_dom"/>
</dbReference>
<name>A5G2A4_ACICJ</name>
<evidence type="ECO:0000256" key="7">
    <source>
        <dbReference type="ARBA" id="ARBA00023237"/>
    </source>
</evidence>
<keyword evidence="14" id="KW-1185">Reference proteome</keyword>
<dbReference type="InterPro" id="IPR039426">
    <property type="entry name" value="TonB-dep_rcpt-like"/>
</dbReference>
<dbReference type="InterPro" id="IPR036942">
    <property type="entry name" value="Beta-barrel_TonB_sf"/>
</dbReference>
<keyword evidence="13" id="KW-0675">Receptor</keyword>
<evidence type="ECO:0000256" key="8">
    <source>
        <dbReference type="PROSITE-ProRule" id="PRU01360"/>
    </source>
</evidence>
<keyword evidence="10" id="KW-0732">Signal</keyword>
<evidence type="ECO:0000259" key="12">
    <source>
        <dbReference type="Pfam" id="PF07715"/>
    </source>
</evidence>
<reference evidence="13 14" key="1">
    <citation type="submission" date="2007-05" db="EMBL/GenBank/DDBJ databases">
        <title>Complete sequence of chromosome of Acidiphilium cryptum JF-5.</title>
        <authorList>
            <consortium name="US DOE Joint Genome Institute"/>
            <person name="Copeland A."/>
            <person name="Lucas S."/>
            <person name="Lapidus A."/>
            <person name="Barry K."/>
            <person name="Detter J.C."/>
            <person name="Glavina del Rio T."/>
            <person name="Hammon N."/>
            <person name="Israni S."/>
            <person name="Dalin E."/>
            <person name="Tice H."/>
            <person name="Pitluck S."/>
            <person name="Sims D."/>
            <person name="Brettin T."/>
            <person name="Bruce D."/>
            <person name="Han C."/>
            <person name="Schmutz J."/>
            <person name="Larimer F."/>
            <person name="Land M."/>
            <person name="Hauser L."/>
            <person name="Kyrpides N."/>
            <person name="Kim E."/>
            <person name="Magnuson T."/>
            <person name="Richardson P."/>
        </authorList>
    </citation>
    <scope>NUCLEOTIDE SEQUENCE [LARGE SCALE GENOMIC DNA]</scope>
    <source>
        <strain evidence="13 14">JF-5</strain>
    </source>
</reference>
<evidence type="ECO:0000313" key="13">
    <source>
        <dbReference type="EMBL" id="ABQ31986.1"/>
    </source>
</evidence>
<feature type="chain" id="PRO_5002683246" evidence="10">
    <location>
        <begin position="20"/>
        <end position="701"/>
    </location>
</feature>
<keyword evidence="5 9" id="KW-0798">TonB box</keyword>
<proteinExistence type="inferred from homology"/>
<dbReference type="SUPFAM" id="SSF56935">
    <property type="entry name" value="Porins"/>
    <property type="match status" value="1"/>
</dbReference>
<dbReference type="RefSeq" id="WP_012040318.1">
    <property type="nucleotide sequence ID" value="NC_009484.1"/>
</dbReference>
<feature type="domain" description="TonB-dependent receptor-like beta-barrel" evidence="11">
    <location>
        <begin position="242"/>
        <end position="664"/>
    </location>
</feature>